<comment type="catalytic activity">
    <reaction evidence="6 8">
        <text>uridine(54) in tRNA = pseudouridine(54) in tRNA</text>
        <dbReference type="Rhea" id="RHEA:57876"/>
        <dbReference type="Rhea" id="RHEA-COMP:10193"/>
        <dbReference type="Rhea" id="RHEA-COMP:14141"/>
        <dbReference type="ChEBI" id="CHEBI:65314"/>
        <dbReference type="ChEBI" id="CHEBI:65315"/>
    </reaction>
</comment>
<keyword evidence="12" id="KW-1185">Reference proteome</keyword>
<evidence type="ECO:0000256" key="5">
    <source>
        <dbReference type="ARBA" id="ARBA00023235"/>
    </source>
</evidence>
<dbReference type="InterPro" id="IPR004114">
    <property type="entry name" value="THUMP_dom"/>
</dbReference>
<keyword evidence="3 8" id="KW-0819">tRNA processing</keyword>
<feature type="active site" description="Nucleophile" evidence="8">
    <location>
        <position position="262"/>
    </location>
</feature>
<evidence type="ECO:0000256" key="8">
    <source>
        <dbReference type="HAMAP-Rule" id="MF_01893"/>
    </source>
</evidence>
<comment type="similarity">
    <text evidence="2 8">Belongs to the pseudouridine synthase Pus10 family.</text>
</comment>
<evidence type="ECO:0000256" key="7">
    <source>
        <dbReference type="ARBA" id="ARBA00058132"/>
    </source>
</evidence>
<gene>
    <name evidence="11" type="primary">pus</name>
    <name evidence="8" type="synonym">pus10</name>
    <name evidence="11" type="ORF">MLAUSG7_1332</name>
</gene>
<dbReference type="FunFam" id="3.30.70.2510:FF:000001">
    <property type="entry name" value="tRNA pseudouridine synthase Pus10"/>
    <property type="match status" value="1"/>
</dbReference>
<dbReference type="InterPro" id="IPR005912">
    <property type="entry name" value="Pus10"/>
</dbReference>
<evidence type="ECO:0000256" key="4">
    <source>
        <dbReference type="ARBA" id="ARBA00022884"/>
    </source>
</evidence>
<organism evidence="11 12">
    <name type="scientific">Methanocaldococcus lauensis</name>
    <dbReference type="NCBI Taxonomy" id="2546128"/>
    <lineage>
        <taxon>Archaea</taxon>
        <taxon>Methanobacteriati</taxon>
        <taxon>Methanobacteriota</taxon>
        <taxon>Methanomada group</taxon>
        <taxon>Methanococci</taxon>
        <taxon>Methanococcales</taxon>
        <taxon>Methanocaldococcaceae</taxon>
        <taxon>Methanocaldococcus</taxon>
    </lineage>
</organism>
<dbReference type="PANTHER" id="PTHR21568">
    <property type="entry name" value="TRNA PSEUDOURIDINE SYNTHASE PUS10"/>
    <property type="match status" value="1"/>
</dbReference>
<dbReference type="Pfam" id="PF21238">
    <property type="entry name" value="Pus10_C"/>
    <property type="match status" value="1"/>
</dbReference>
<protein>
    <recommendedName>
        <fullName evidence="8">tRNA pseudouridine synthase Pus10</fullName>
        <ecNumber evidence="8">5.4.99.25</ecNumber>
    </recommendedName>
    <alternativeName>
        <fullName evidence="8">tRNA pseudouridine 54/55 synthase</fullName>
        <shortName evidence="8">Psi54/55 synthase</shortName>
    </alternativeName>
</protein>
<dbReference type="NCBIfam" id="TIGR01213">
    <property type="entry name" value="pseudo_Pus10arc"/>
    <property type="match status" value="1"/>
</dbReference>
<sequence>MEIINYEILKKYPLCDRCFGRLYAKLLHATNIERGRALKLYKALELEAKIKKAKEEGIDYKEELELLKVLVRSGFNKIRLKEVLDENIEKENCPWCRNIFDKQKIDRLLNKTIELLKDYDFDTFLIGTHIPNEIKELEKEIETEFMESIKQEFGREFGKLLAVKLNKMPNKEYPDIVVHINPYTEEIYLQVNPLFIKGRYRKLVRGIPQTRWPCRKCRGKGCEVCNYTGKKYPISVEEIVAKPFLEATKGTDAKFHGAGREDIDVRMLGDGRPFVLEIKEPKIRKIDLNKIAEEVNKDGRVEILNLEFGKREDKVLIKNTPHKKTYRALVECSEKINEEELKLLEKELENRTIYQKTPKRVLHRRADLVRIRKVYKVKVNKVDDNHFEMIIYCDGGLYIKELISGDDGRTNPSVSSILNKQCICKELDVLKVHDDENNEKININNIEGGNNGRNE</sequence>
<reference evidence="11 12" key="1">
    <citation type="submission" date="2020-04" db="EMBL/GenBank/DDBJ databases">
        <authorList>
            <consortium name="Genoscope - CEA"/>
            <person name="William W."/>
        </authorList>
    </citation>
    <scope>NUCLEOTIDE SEQUENCE [LARGE SCALE GENOMIC DNA]</scope>
    <source>
        <strain evidence="11 12">SG7</strain>
    </source>
</reference>
<dbReference type="HAMAP" id="MF_01893">
    <property type="entry name" value="Pus10_arch"/>
    <property type="match status" value="1"/>
</dbReference>
<comment type="catalytic activity">
    <reaction evidence="1 8">
        <text>uridine(55) in tRNA = pseudouridine(55) in tRNA</text>
        <dbReference type="Rhea" id="RHEA:42532"/>
        <dbReference type="Rhea" id="RHEA-COMP:10101"/>
        <dbReference type="Rhea" id="RHEA-COMP:10102"/>
        <dbReference type="ChEBI" id="CHEBI:65314"/>
        <dbReference type="ChEBI" id="CHEBI:65315"/>
        <dbReference type="EC" id="5.4.99.25"/>
    </reaction>
</comment>
<dbReference type="SUPFAM" id="SSF55120">
    <property type="entry name" value="Pseudouridine synthase"/>
    <property type="match status" value="1"/>
</dbReference>
<comment type="function">
    <text evidence="7 8">Responsible for synthesis of pseudouridine from uracil-54 and uracil-55 in the psi GC loop of transfer RNAs.</text>
</comment>
<evidence type="ECO:0000313" key="12">
    <source>
        <dbReference type="Proteomes" id="UP000679213"/>
    </source>
</evidence>
<dbReference type="InterPro" id="IPR039894">
    <property type="entry name" value="Pus10-like"/>
</dbReference>
<dbReference type="RefSeq" id="WP_214399651.1">
    <property type="nucleotide sequence ID" value="NZ_LR792632.1"/>
</dbReference>
<evidence type="ECO:0000256" key="3">
    <source>
        <dbReference type="ARBA" id="ARBA00022694"/>
    </source>
</evidence>
<keyword evidence="9" id="KW-0175">Coiled coil</keyword>
<evidence type="ECO:0000256" key="1">
    <source>
        <dbReference type="ARBA" id="ARBA00000385"/>
    </source>
</evidence>
<feature type="binding site" evidence="8">
    <location>
        <position position="398"/>
    </location>
    <ligand>
        <name>substrate</name>
    </ligand>
</feature>
<dbReference type="Gene3D" id="3.30.70.2510">
    <property type="match status" value="1"/>
</dbReference>
<dbReference type="PROSITE" id="PS51165">
    <property type="entry name" value="THUMP"/>
    <property type="match status" value="1"/>
</dbReference>
<dbReference type="Pfam" id="PF22023">
    <property type="entry name" value="Pus10_THUMP_arc"/>
    <property type="match status" value="1"/>
</dbReference>
<dbReference type="GeneID" id="65884117"/>
<dbReference type="PANTHER" id="PTHR21568:SF0">
    <property type="entry name" value="TRNA PSEUDOURIDINE SYNTHASE PUS10"/>
    <property type="match status" value="1"/>
</dbReference>
<dbReference type="GO" id="GO:0000049">
    <property type="term" value="F:tRNA binding"/>
    <property type="evidence" value="ECO:0007669"/>
    <property type="project" value="InterPro"/>
</dbReference>
<feature type="binding site" evidence="8">
    <location>
        <position position="326"/>
    </location>
    <ligand>
        <name>substrate</name>
    </ligand>
</feature>
<evidence type="ECO:0000259" key="10">
    <source>
        <dbReference type="PROSITE" id="PS51165"/>
    </source>
</evidence>
<dbReference type="KEGG" id="mesg:MLAUSG7_1332"/>
<dbReference type="Gene3D" id="3.30.70.3190">
    <property type="match status" value="1"/>
</dbReference>
<evidence type="ECO:0000313" key="11">
    <source>
        <dbReference type="EMBL" id="CAB3289629.1"/>
    </source>
</evidence>
<dbReference type="InterPro" id="IPR048741">
    <property type="entry name" value="Pus10-like_C"/>
</dbReference>
<dbReference type="EMBL" id="LR792632">
    <property type="protein sequence ID" value="CAB3289629.1"/>
    <property type="molecule type" value="Genomic_DNA"/>
</dbReference>
<dbReference type="FunFam" id="3.30.70.3190:FF:000001">
    <property type="entry name" value="tRNA pseudouridine synthase Pus10"/>
    <property type="match status" value="1"/>
</dbReference>
<feature type="coiled-coil region" evidence="9">
    <location>
        <begin position="43"/>
        <end position="70"/>
    </location>
</feature>
<proteinExistence type="inferred from homology"/>
<dbReference type="InterPro" id="IPR020103">
    <property type="entry name" value="PsdUridine_synth_cat_dom_sf"/>
</dbReference>
<dbReference type="AlphaFoldDB" id="A0A8D6PYB8"/>
<name>A0A8D6PYB8_9EURY</name>
<evidence type="ECO:0000256" key="6">
    <source>
        <dbReference type="ARBA" id="ARBA00050950"/>
    </source>
</evidence>
<dbReference type="InterPro" id="IPR055174">
    <property type="entry name" value="Pus10_THUMP_arc"/>
</dbReference>
<dbReference type="EC" id="5.4.99.25" evidence="8"/>
<evidence type="ECO:0000256" key="9">
    <source>
        <dbReference type="SAM" id="Coils"/>
    </source>
</evidence>
<dbReference type="GO" id="GO:0031119">
    <property type="term" value="P:tRNA pseudouridine synthesis"/>
    <property type="evidence" value="ECO:0007669"/>
    <property type="project" value="UniProtKB-UniRule"/>
</dbReference>
<keyword evidence="5 8" id="KW-0413">Isomerase</keyword>
<evidence type="ECO:0000256" key="2">
    <source>
        <dbReference type="ARBA" id="ARBA00009652"/>
    </source>
</evidence>
<feature type="domain" description="THUMP" evidence="10">
    <location>
        <begin position="87"/>
        <end position="193"/>
    </location>
</feature>
<dbReference type="Proteomes" id="UP000679213">
    <property type="component" value="Chromosome I"/>
</dbReference>
<keyword evidence="4 8" id="KW-0694">RNA-binding</keyword>
<dbReference type="GO" id="GO:0160148">
    <property type="term" value="F:tRNA pseudouridine(55) synthase activity"/>
    <property type="evidence" value="ECO:0007669"/>
    <property type="project" value="UniProtKB-EC"/>
</dbReference>
<accession>A0A8D6PYB8</accession>